<feature type="transmembrane region" description="Helical" evidence="1">
    <location>
        <begin position="12"/>
        <end position="31"/>
    </location>
</feature>
<evidence type="ECO:0000313" key="3">
    <source>
        <dbReference type="EMBL" id="CDS90309.1"/>
    </source>
</evidence>
<sequence length="157" mass="19020">MKKYKYDSKRYLLSVTIPGFFMILILIYALFNNYTNFNLNIYSLLIIVCTYGIFNTFISSSNPKKIIIDSKCIHFTSFMTTHKYEIKDIEKIRIREFYNKKIYLKINDGNLFKGRYWIRTNMFNNSIALYSYFIELEECLYPDSLKFRNKKFENKNI</sequence>
<reference evidence="3" key="1">
    <citation type="submission" date="2014-07" db="EMBL/GenBank/DDBJ databases">
        <authorList>
            <person name="Monot Marc"/>
        </authorList>
    </citation>
    <scope>NUCLEOTIDE SEQUENCE</scope>
    <source>
        <strain evidence="4">7032989</strain>
        <strain evidence="2">7032994</strain>
    </source>
</reference>
<evidence type="ECO:0000313" key="6">
    <source>
        <dbReference type="Proteomes" id="UP000411588"/>
    </source>
</evidence>
<evidence type="ECO:0000256" key="1">
    <source>
        <dbReference type="SAM" id="Phobius"/>
    </source>
</evidence>
<dbReference type="EMBL" id="LK932894">
    <property type="protein sequence ID" value="CDT02450.1"/>
    <property type="molecule type" value="Genomic_DNA"/>
</dbReference>
<dbReference type="AlphaFoldDB" id="A0A031WDK6"/>
<dbReference type="EMBL" id="CAADAN010000023">
    <property type="protein sequence ID" value="VFD36364.1"/>
    <property type="molecule type" value="Genomic_DNA"/>
</dbReference>
<organism evidence="3">
    <name type="scientific">Clostridioides difficile</name>
    <name type="common">Peptoclostridium difficile</name>
    <dbReference type="NCBI Taxonomy" id="1496"/>
    <lineage>
        <taxon>Bacteria</taxon>
        <taxon>Bacillati</taxon>
        <taxon>Bacillota</taxon>
        <taxon>Clostridia</taxon>
        <taxon>Peptostreptococcales</taxon>
        <taxon>Peptostreptococcaceae</taxon>
        <taxon>Clostridioides</taxon>
    </lineage>
</organism>
<keyword evidence="1" id="KW-0812">Transmembrane</keyword>
<proteinExistence type="predicted"/>
<evidence type="ECO:0000313" key="2">
    <source>
        <dbReference type="EMBL" id="CDS88945.1"/>
    </source>
</evidence>
<protein>
    <submittedName>
        <fullName evidence="3">Uncharacterized protein</fullName>
    </submittedName>
</protein>
<gene>
    <name evidence="4" type="ORF">BN1095_240025</name>
    <name evidence="3" type="ORF">BN1096_80024</name>
    <name evidence="2" type="ORF">BN1097_70025</name>
    <name evidence="5" type="ORF">SAMEA1402399_03960</name>
</gene>
<accession>A0A031WDK6</accession>
<dbReference type="PATRIC" id="fig|1496.1373.peg.2497"/>
<keyword evidence="1" id="KW-1133">Transmembrane helix</keyword>
<name>A0A031WDK6_CLODI</name>
<feature type="transmembrane region" description="Helical" evidence="1">
    <location>
        <begin position="37"/>
        <end position="58"/>
    </location>
</feature>
<evidence type="ECO:0000313" key="4">
    <source>
        <dbReference type="EMBL" id="CDT02450.1"/>
    </source>
</evidence>
<reference evidence="5 6" key="2">
    <citation type="submission" date="2019-02" db="EMBL/GenBank/DDBJ databases">
        <authorList>
            <consortium name="Pathogen Informatics"/>
        </authorList>
    </citation>
    <scope>NUCLEOTIDE SEQUENCE [LARGE SCALE GENOMIC DNA]</scope>
    <source>
        <strain evidence="5">Clo34</strain>
        <strain evidence="6">clo34</strain>
    </source>
</reference>
<evidence type="ECO:0000313" key="5">
    <source>
        <dbReference type="EMBL" id="VFD36364.1"/>
    </source>
</evidence>
<dbReference type="RefSeq" id="WP_009901560.1">
    <property type="nucleotide sequence ID" value="NZ_BBYB01000150.1"/>
</dbReference>
<dbReference type="EMBL" id="LK932409">
    <property type="protein sequence ID" value="CDS88945.1"/>
    <property type="molecule type" value="Genomic_DNA"/>
</dbReference>
<keyword evidence="1" id="KW-0472">Membrane</keyword>
<dbReference type="EMBL" id="LK932535">
    <property type="protein sequence ID" value="CDS90309.1"/>
    <property type="molecule type" value="Genomic_DNA"/>
</dbReference>
<dbReference type="Proteomes" id="UP000411588">
    <property type="component" value="Unassembled WGS sequence"/>
</dbReference>